<dbReference type="AlphaFoldDB" id="A0A4R1HKL3"/>
<dbReference type="Proteomes" id="UP000295560">
    <property type="component" value="Unassembled WGS sequence"/>
</dbReference>
<proteinExistence type="predicted"/>
<sequence length="116" mass="11259">MLTAGPTTLPRARLLVRDVVCSVVALVLAGAVVAVGVTVAVLLAAHPPASATGALVSVGGPVVVAIAAGFAGLAVTIVRIVDRRASWPFALATFVVCALAVGVAGYAASGYLPGLG</sequence>
<dbReference type="EMBL" id="SMFZ01000002">
    <property type="protein sequence ID" value="TCK21601.1"/>
    <property type="molecule type" value="Genomic_DNA"/>
</dbReference>
<keyword evidence="3" id="KW-1185">Reference proteome</keyword>
<name>A0A4R1HKL3_PSEEN</name>
<feature type="transmembrane region" description="Helical" evidence="1">
    <location>
        <begin position="51"/>
        <end position="75"/>
    </location>
</feature>
<accession>A0A4R1HKL3</accession>
<organism evidence="2 3">
    <name type="scientific">Pseudonocardia endophytica</name>
    <dbReference type="NCBI Taxonomy" id="401976"/>
    <lineage>
        <taxon>Bacteria</taxon>
        <taxon>Bacillati</taxon>
        <taxon>Actinomycetota</taxon>
        <taxon>Actinomycetes</taxon>
        <taxon>Pseudonocardiales</taxon>
        <taxon>Pseudonocardiaceae</taxon>
        <taxon>Pseudonocardia</taxon>
    </lineage>
</organism>
<comment type="caution">
    <text evidence="2">The sequence shown here is derived from an EMBL/GenBank/DDBJ whole genome shotgun (WGS) entry which is preliminary data.</text>
</comment>
<keyword evidence="1" id="KW-0812">Transmembrane</keyword>
<feature type="transmembrane region" description="Helical" evidence="1">
    <location>
        <begin position="87"/>
        <end position="108"/>
    </location>
</feature>
<keyword evidence="1" id="KW-0472">Membrane</keyword>
<gene>
    <name evidence="2" type="ORF">EV378_5590</name>
</gene>
<feature type="transmembrane region" description="Helical" evidence="1">
    <location>
        <begin position="20"/>
        <end position="45"/>
    </location>
</feature>
<dbReference type="RefSeq" id="WP_132430332.1">
    <property type="nucleotide sequence ID" value="NZ_SMFZ01000002.1"/>
</dbReference>
<evidence type="ECO:0000313" key="3">
    <source>
        <dbReference type="Proteomes" id="UP000295560"/>
    </source>
</evidence>
<evidence type="ECO:0000313" key="2">
    <source>
        <dbReference type="EMBL" id="TCK21601.1"/>
    </source>
</evidence>
<keyword evidence="1" id="KW-1133">Transmembrane helix</keyword>
<protein>
    <submittedName>
        <fullName evidence="2">Uncharacterized protein</fullName>
    </submittedName>
</protein>
<reference evidence="2 3" key="1">
    <citation type="submission" date="2019-03" db="EMBL/GenBank/DDBJ databases">
        <title>Sequencing the genomes of 1000 actinobacteria strains.</title>
        <authorList>
            <person name="Klenk H.-P."/>
        </authorList>
    </citation>
    <scope>NUCLEOTIDE SEQUENCE [LARGE SCALE GENOMIC DNA]</scope>
    <source>
        <strain evidence="2 3">DSM 44969</strain>
    </source>
</reference>
<evidence type="ECO:0000256" key="1">
    <source>
        <dbReference type="SAM" id="Phobius"/>
    </source>
</evidence>